<gene>
    <name evidence="1" type="ORF">AVEN_268738_1</name>
</gene>
<dbReference type="EMBL" id="BGPR01001688">
    <property type="protein sequence ID" value="GBM59557.1"/>
    <property type="molecule type" value="Genomic_DNA"/>
</dbReference>
<accession>A0A4Y2H278</accession>
<name>A0A4Y2H278_ARAVE</name>
<protein>
    <submittedName>
        <fullName evidence="1">Uncharacterized protein</fullName>
    </submittedName>
</protein>
<sequence length="90" mass="10336">MAILVSFTRTNFPILRPNLFTLIPEEAAEQPLMHDRGMHNLQTSLASSFEHGNSVFNWRSSRRRSLRARILLVTGLDREGLADDLREEKS</sequence>
<evidence type="ECO:0000313" key="2">
    <source>
        <dbReference type="Proteomes" id="UP000499080"/>
    </source>
</evidence>
<evidence type="ECO:0000313" key="1">
    <source>
        <dbReference type="EMBL" id="GBM59557.1"/>
    </source>
</evidence>
<proteinExistence type="predicted"/>
<keyword evidence="2" id="KW-1185">Reference proteome</keyword>
<comment type="caution">
    <text evidence="1">The sequence shown here is derived from an EMBL/GenBank/DDBJ whole genome shotgun (WGS) entry which is preliminary data.</text>
</comment>
<dbReference type="Proteomes" id="UP000499080">
    <property type="component" value="Unassembled WGS sequence"/>
</dbReference>
<dbReference type="AlphaFoldDB" id="A0A4Y2H278"/>
<organism evidence="1 2">
    <name type="scientific">Araneus ventricosus</name>
    <name type="common">Orbweaver spider</name>
    <name type="synonym">Epeira ventricosa</name>
    <dbReference type="NCBI Taxonomy" id="182803"/>
    <lineage>
        <taxon>Eukaryota</taxon>
        <taxon>Metazoa</taxon>
        <taxon>Ecdysozoa</taxon>
        <taxon>Arthropoda</taxon>
        <taxon>Chelicerata</taxon>
        <taxon>Arachnida</taxon>
        <taxon>Araneae</taxon>
        <taxon>Araneomorphae</taxon>
        <taxon>Entelegynae</taxon>
        <taxon>Araneoidea</taxon>
        <taxon>Araneidae</taxon>
        <taxon>Araneus</taxon>
    </lineage>
</organism>
<reference evidence="1 2" key="1">
    <citation type="journal article" date="2019" name="Sci. Rep.">
        <title>Orb-weaving spider Araneus ventricosus genome elucidates the spidroin gene catalogue.</title>
        <authorList>
            <person name="Kono N."/>
            <person name="Nakamura H."/>
            <person name="Ohtoshi R."/>
            <person name="Moran D.A.P."/>
            <person name="Shinohara A."/>
            <person name="Yoshida Y."/>
            <person name="Fujiwara M."/>
            <person name="Mori M."/>
            <person name="Tomita M."/>
            <person name="Arakawa K."/>
        </authorList>
    </citation>
    <scope>NUCLEOTIDE SEQUENCE [LARGE SCALE GENOMIC DNA]</scope>
</reference>